<evidence type="ECO:0000313" key="2">
    <source>
        <dbReference type="EMBL" id="KIJ32800.1"/>
    </source>
</evidence>
<keyword evidence="4" id="KW-1185">Reference proteome</keyword>
<name>A0A0C9U893_SPHS4</name>
<dbReference type="AlphaFoldDB" id="A0A0C9U893"/>
<evidence type="ECO:0000313" key="3">
    <source>
        <dbReference type="EMBL" id="KIJ39248.1"/>
    </source>
</evidence>
<feature type="region of interest" description="Disordered" evidence="1">
    <location>
        <begin position="1"/>
        <end position="22"/>
    </location>
</feature>
<gene>
    <name evidence="3" type="ORF">M422DRAFT_49662</name>
    <name evidence="2" type="ORF">M422DRAFT_52671</name>
</gene>
<dbReference type="EMBL" id="KN837221">
    <property type="protein sequence ID" value="KIJ32800.1"/>
    <property type="molecule type" value="Genomic_DNA"/>
</dbReference>
<dbReference type="EMBL" id="KN837153">
    <property type="protein sequence ID" value="KIJ39248.1"/>
    <property type="molecule type" value="Genomic_DNA"/>
</dbReference>
<evidence type="ECO:0000313" key="4">
    <source>
        <dbReference type="Proteomes" id="UP000054279"/>
    </source>
</evidence>
<evidence type="ECO:0000256" key="1">
    <source>
        <dbReference type="SAM" id="MobiDB-lite"/>
    </source>
</evidence>
<organism evidence="3 4">
    <name type="scientific">Sphaerobolus stellatus (strain SS14)</name>
    <dbReference type="NCBI Taxonomy" id="990650"/>
    <lineage>
        <taxon>Eukaryota</taxon>
        <taxon>Fungi</taxon>
        <taxon>Dikarya</taxon>
        <taxon>Basidiomycota</taxon>
        <taxon>Agaricomycotina</taxon>
        <taxon>Agaricomycetes</taxon>
        <taxon>Phallomycetidae</taxon>
        <taxon>Geastrales</taxon>
        <taxon>Sphaerobolaceae</taxon>
        <taxon>Sphaerobolus</taxon>
    </lineage>
</organism>
<proteinExistence type="predicted"/>
<accession>A0A0C9U893</accession>
<reference evidence="3 4" key="1">
    <citation type="submission" date="2014-06" db="EMBL/GenBank/DDBJ databases">
        <title>Evolutionary Origins and Diversification of the Mycorrhizal Mutualists.</title>
        <authorList>
            <consortium name="DOE Joint Genome Institute"/>
            <consortium name="Mycorrhizal Genomics Consortium"/>
            <person name="Kohler A."/>
            <person name="Kuo A."/>
            <person name="Nagy L.G."/>
            <person name="Floudas D."/>
            <person name="Copeland A."/>
            <person name="Barry K.W."/>
            <person name="Cichocki N."/>
            <person name="Veneault-Fourrey C."/>
            <person name="LaButti K."/>
            <person name="Lindquist E.A."/>
            <person name="Lipzen A."/>
            <person name="Lundell T."/>
            <person name="Morin E."/>
            <person name="Murat C."/>
            <person name="Riley R."/>
            <person name="Ohm R."/>
            <person name="Sun H."/>
            <person name="Tunlid A."/>
            <person name="Henrissat B."/>
            <person name="Grigoriev I.V."/>
            <person name="Hibbett D.S."/>
            <person name="Martin F."/>
        </authorList>
    </citation>
    <scope>NUCLEOTIDE SEQUENCE [LARGE SCALE GENOMIC DNA]</scope>
    <source>
        <strain evidence="3 4">SS14</strain>
    </source>
</reference>
<protein>
    <submittedName>
        <fullName evidence="3">Uncharacterized protein</fullName>
    </submittedName>
</protein>
<dbReference type="Proteomes" id="UP000054279">
    <property type="component" value="Unassembled WGS sequence"/>
</dbReference>
<sequence>MTSGAPTSASAHRGPSYSSGRHATYDGVQSTYNANAGAQYASNESLAQYSLGMPYRTDTQHSLGTQYSTGSQYSLGTQNNLGTPYMDGNQYNAAESQYTAGNHYYNPTPTSSIPYNPEWDSGQGASNWATEEHLVSLMNRFNN</sequence>
<dbReference type="HOGENOM" id="CLU_1807448_0_0_1"/>